<dbReference type="Pfam" id="PF04117">
    <property type="entry name" value="Mpv17_PMP22"/>
    <property type="match status" value="1"/>
</dbReference>
<dbReference type="InterPro" id="IPR007248">
    <property type="entry name" value="Mpv17_PMP22"/>
</dbReference>
<feature type="transmembrane region" description="Helical" evidence="6">
    <location>
        <begin position="85"/>
        <end position="104"/>
    </location>
</feature>
<dbReference type="KEGG" id="tbl:TBLA_0D00940"/>
<dbReference type="RefSeq" id="XP_004180121.1">
    <property type="nucleotide sequence ID" value="XM_004180073.1"/>
</dbReference>
<dbReference type="InParanoid" id="I2H2K0"/>
<dbReference type="FunCoup" id="I2H2K0">
    <property type="interactions" value="34"/>
</dbReference>
<evidence type="ECO:0000256" key="5">
    <source>
        <dbReference type="ARBA" id="ARBA00023136"/>
    </source>
</evidence>
<dbReference type="AlphaFoldDB" id="I2H2K0"/>
<dbReference type="OMA" id="FYRWICF"/>
<reference evidence="7 8" key="1">
    <citation type="journal article" date="2011" name="Proc. Natl. Acad. Sci. U.S.A.">
        <title>Evolutionary erosion of yeast sex chromosomes by mating-type switching accidents.</title>
        <authorList>
            <person name="Gordon J.L."/>
            <person name="Armisen D."/>
            <person name="Proux-Wera E."/>
            <person name="Oheigeartaigh S.S."/>
            <person name="Byrne K.P."/>
            <person name="Wolfe K.H."/>
        </authorList>
    </citation>
    <scope>NUCLEOTIDE SEQUENCE [LARGE SCALE GENOMIC DNA]</scope>
    <source>
        <strain evidence="8">ATCC 34711 / CBS 6284 / DSM 70876 / NBRC 10599 / NRRL Y-10934 / UCD 77-7</strain>
    </source>
</reference>
<evidence type="ECO:0000313" key="8">
    <source>
        <dbReference type="Proteomes" id="UP000002866"/>
    </source>
</evidence>
<sequence>MPLKLFGRDRISVHYQDVVPAINNIASLSDNQSIDSSPIYNDLNRSDSSIWSEQNTPTNTHNNTTANALIMQKFSSIYEKIRHYYIYKISIIHWVLLTIWLSFLFKLTRIYYSLYNKTTLGASILTNIILFGISDILAQSISCYFSLQLDPSPSFINNTSHQFFRTLGIEELFDSDAQLTILNTNSLNNTVSNIENNDNDNYTIEADRISIFNDYALPNDNANEPMAHRPLLGPFTDTQSHPDLESGLPDITHNDSLLENDLVESRGNLFKADVFGFYRWICFMFWGFFITFFQVPWYKFLNFFFTEDPTIVKVFERVLSDQLLYSPVSLYYFFKYSNYIMEHGDHETFKLKIKKLYISTLGCNYMVWPMVQFLNFLIVPKHFQVPFSSSVGILWNCFLSMRNASSS</sequence>
<proteinExistence type="inferred from homology"/>
<dbReference type="Proteomes" id="UP000002866">
    <property type="component" value="Chromosome 4"/>
</dbReference>
<dbReference type="GO" id="GO:0016020">
    <property type="term" value="C:membrane"/>
    <property type="evidence" value="ECO:0007669"/>
    <property type="project" value="UniProtKB-SubCell"/>
</dbReference>
<evidence type="ECO:0000313" key="7">
    <source>
        <dbReference type="EMBL" id="CCH60602.1"/>
    </source>
</evidence>
<dbReference type="PANTHER" id="PTHR11266:SF50">
    <property type="entry name" value="VACUOLAR MEMBRANE PROTEIN YOR292C"/>
    <property type="match status" value="1"/>
</dbReference>
<gene>
    <name evidence="7" type="primary">TBLA0D00940</name>
    <name evidence="7" type="ORF">TBLA_0D00940</name>
</gene>
<comment type="subcellular location">
    <subcellularLocation>
        <location evidence="1">Membrane</location>
        <topology evidence="1">Multi-pass membrane protein</topology>
    </subcellularLocation>
</comment>
<dbReference type="STRING" id="1071380.I2H2K0"/>
<evidence type="ECO:0000256" key="4">
    <source>
        <dbReference type="ARBA" id="ARBA00022989"/>
    </source>
</evidence>
<evidence type="ECO:0000256" key="3">
    <source>
        <dbReference type="ARBA" id="ARBA00022692"/>
    </source>
</evidence>
<protein>
    <submittedName>
        <fullName evidence="7">Uncharacterized protein</fullName>
    </submittedName>
</protein>
<dbReference type="eggNOG" id="KOG1944">
    <property type="taxonomic scope" value="Eukaryota"/>
</dbReference>
<keyword evidence="3 6" id="KW-0812">Transmembrane</keyword>
<name>I2H2K0_HENB6</name>
<evidence type="ECO:0000256" key="6">
    <source>
        <dbReference type="SAM" id="Phobius"/>
    </source>
</evidence>
<keyword evidence="5 6" id="KW-0472">Membrane</keyword>
<dbReference type="GeneID" id="14495585"/>
<keyword evidence="4 6" id="KW-1133">Transmembrane helix</keyword>
<organism evidence="7 8">
    <name type="scientific">Henningerozyma blattae (strain ATCC 34711 / CBS 6284 / DSM 70876 / NBRC 10599 / NRRL Y-10934 / UCD 77-7)</name>
    <name type="common">Yeast</name>
    <name type="synonym">Tetrapisispora blattae</name>
    <dbReference type="NCBI Taxonomy" id="1071380"/>
    <lineage>
        <taxon>Eukaryota</taxon>
        <taxon>Fungi</taxon>
        <taxon>Dikarya</taxon>
        <taxon>Ascomycota</taxon>
        <taxon>Saccharomycotina</taxon>
        <taxon>Saccharomycetes</taxon>
        <taxon>Saccharomycetales</taxon>
        <taxon>Saccharomycetaceae</taxon>
        <taxon>Henningerozyma</taxon>
    </lineage>
</organism>
<accession>I2H2K0</accession>
<evidence type="ECO:0000256" key="1">
    <source>
        <dbReference type="ARBA" id="ARBA00004141"/>
    </source>
</evidence>
<comment type="similarity">
    <text evidence="2">Belongs to the peroxisomal membrane protein PXMP2/4 family.</text>
</comment>
<evidence type="ECO:0000256" key="2">
    <source>
        <dbReference type="ARBA" id="ARBA00006824"/>
    </source>
</evidence>
<feature type="transmembrane region" description="Helical" evidence="6">
    <location>
        <begin position="277"/>
        <end position="298"/>
    </location>
</feature>
<dbReference type="PANTHER" id="PTHR11266">
    <property type="entry name" value="PEROXISOMAL MEMBRANE PROTEIN 2, PXMP2 MPV17"/>
    <property type="match status" value="1"/>
</dbReference>
<keyword evidence="8" id="KW-1185">Reference proteome</keyword>
<dbReference type="GO" id="GO:0005739">
    <property type="term" value="C:mitochondrion"/>
    <property type="evidence" value="ECO:0007669"/>
    <property type="project" value="TreeGrafter"/>
</dbReference>
<feature type="transmembrane region" description="Helical" evidence="6">
    <location>
        <begin position="355"/>
        <end position="377"/>
    </location>
</feature>
<dbReference type="EMBL" id="HE806319">
    <property type="protein sequence ID" value="CCH60602.1"/>
    <property type="molecule type" value="Genomic_DNA"/>
</dbReference>
<dbReference type="HOGENOM" id="CLU_049109_8_0_1"/>
<dbReference type="OrthoDB" id="10267969at2759"/>